<gene>
    <name evidence="1" type="ORF">CYLTODRAFT_447880</name>
</gene>
<proteinExistence type="predicted"/>
<sequence>MSFEPPLAPFAAYLGMTVETTTIVESNGRQGTSAFEPALSTTRQRHPFPFAIYFKTKDDANAICNLWADFLEHAQSFPRLEVNGGTTVEAIANSPQTSPVLTTLHELGYATKFDKVLENCKPIFALPYAQYPGLYIHDPA</sequence>
<feature type="non-terminal residue" evidence="1">
    <location>
        <position position="140"/>
    </location>
</feature>
<evidence type="ECO:0000313" key="1">
    <source>
        <dbReference type="EMBL" id="KIY60944.1"/>
    </source>
</evidence>
<evidence type="ECO:0000313" key="2">
    <source>
        <dbReference type="Proteomes" id="UP000054007"/>
    </source>
</evidence>
<dbReference type="Proteomes" id="UP000054007">
    <property type="component" value="Unassembled WGS sequence"/>
</dbReference>
<protein>
    <submittedName>
        <fullName evidence="1">Uncharacterized protein</fullName>
    </submittedName>
</protein>
<reference evidence="1 2" key="1">
    <citation type="journal article" date="2015" name="Fungal Genet. Biol.">
        <title>Evolution of novel wood decay mechanisms in Agaricales revealed by the genome sequences of Fistulina hepatica and Cylindrobasidium torrendii.</title>
        <authorList>
            <person name="Floudas D."/>
            <person name="Held B.W."/>
            <person name="Riley R."/>
            <person name="Nagy L.G."/>
            <person name="Koehler G."/>
            <person name="Ransdell A.S."/>
            <person name="Younus H."/>
            <person name="Chow J."/>
            <person name="Chiniquy J."/>
            <person name="Lipzen A."/>
            <person name="Tritt A."/>
            <person name="Sun H."/>
            <person name="Haridas S."/>
            <person name="LaButti K."/>
            <person name="Ohm R.A."/>
            <person name="Kues U."/>
            <person name="Blanchette R.A."/>
            <person name="Grigoriev I.V."/>
            <person name="Minto R.E."/>
            <person name="Hibbett D.S."/>
        </authorList>
    </citation>
    <scope>NUCLEOTIDE SEQUENCE [LARGE SCALE GENOMIC DNA]</scope>
    <source>
        <strain evidence="1 2">FP15055 ss-10</strain>
    </source>
</reference>
<keyword evidence="2" id="KW-1185">Reference proteome</keyword>
<name>A0A0D7ASY8_9AGAR</name>
<dbReference type="AlphaFoldDB" id="A0A0D7ASY8"/>
<organism evidence="1 2">
    <name type="scientific">Cylindrobasidium torrendii FP15055 ss-10</name>
    <dbReference type="NCBI Taxonomy" id="1314674"/>
    <lineage>
        <taxon>Eukaryota</taxon>
        <taxon>Fungi</taxon>
        <taxon>Dikarya</taxon>
        <taxon>Basidiomycota</taxon>
        <taxon>Agaricomycotina</taxon>
        <taxon>Agaricomycetes</taxon>
        <taxon>Agaricomycetidae</taxon>
        <taxon>Agaricales</taxon>
        <taxon>Marasmiineae</taxon>
        <taxon>Physalacriaceae</taxon>
        <taxon>Cylindrobasidium</taxon>
    </lineage>
</organism>
<accession>A0A0D7ASY8</accession>
<dbReference type="EMBL" id="KN881137">
    <property type="protein sequence ID" value="KIY60944.1"/>
    <property type="molecule type" value="Genomic_DNA"/>
</dbReference>